<reference evidence="11 12" key="1">
    <citation type="submission" date="2020-08" db="EMBL/GenBank/DDBJ databases">
        <title>Oceanospirillum sp. nov. isolated from marine sediment.</title>
        <authorList>
            <person name="Ji X."/>
        </authorList>
    </citation>
    <scope>NUCLEOTIDE SEQUENCE [LARGE SCALE GENOMIC DNA]</scope>
    <source>
        <strain evidence="11 12">D5</strain>
    </source>
</reference>
<dbReference type="FunFam" id="3.40.50.300:FF:000006">
    <property type="entry name" value="DNA-binding transcriptional regulator NtrC"/>
    <property type="match status" value="1"/>
</dbReference>
<gene>
    <name evidence="11" type="ORF">H4O21_10795</name>
</gene>
<keyword evidence="2" id="KW-0547">Nucleotide-binding</keyword>
<dbReference type="InterPro" id="IPR001789">
    <property type="entry name" value="Sig_transdc_resp-reg_receiver"/>
</dbReference>
<dbReference type="Gene3D" id="1.10.8.60">
    <property type="match status" value="1"/>
</dbReference>
<evidence type="ECO:0000256" key="1">
    <source>
        <dbReference type="ARBA" id="ARBA00022553"/>
    </source>
</evidence>
<dbReference type="InterPro" id="IPR002197">
    <property type="entry name" value="HTH_Fis"/>
</dbReference>
<dbReference type="SMART" id="SM00448">
    <property type="entry name" value="REC"/>
    <property type="match status" value="1"/>
</dbReference>
<feature type="modified residue" description="4-aspartylphosphate" evidence="8">
    <location>
        <position position="69"/>
    </location>
</feature>
<protein>
    <submittedName>
        <fullName evidence="11">Sigma-54-dependent Fis family transcriptional regulator</fullName>
    </submittedName>
</protein>
<evidence type="ECO:0000256" key="8">
    <source>
        <dbReference type="PROSITE-ProRule" id="PRU00169"/>
    </source>
</evidence>
<dbReference type="Gene3D" id="1.10.10.60">
    <property type="entry name" value="Homeodomain-like"/>
    <property type="match status" value="1"/>
</dbReference>
<dbReference type="CDD" id="cd17549">
    <property type="entry name" value="REC_DctD-like"/>
    <property type="match status" value="1"/>
</dbReference>
<dbReference type="AlphaFoldDB" id="A0A839IRH5"/>
<dbReference type="InterPro" id="IPR002078">
    <property type="entry name" value="Sigma_54_int"/>
</dbReference>
<proteinExistence type="predicted"/>
<evidence type="ECO:0000256" key="3">
    <source>
        <dbReference type="ARBA" id="ARBA00022840"/>
    </source>
</evidence>
<dbReference type="GO" id="GO:0006355">
    <property type="term" value="P:regulation of DNA-templated transcription"/>
    <property type="evidence" value="ECO:0007669"/>
    <property type="project" value="InterPro"/>
</dbReference>
<dbReference type="InterPro" id="IPR003593">
    <property type="entry name" value="AAA+_ATPase"/>
</dbReference>
<dbReference type="Pfam" id="PF25601">
    <property type="entry name" value="AAA_lid_14"/>
    <property type="match status" value="1"/>
</dbReference>
<dbReference type="SUPFAM" id="SSF46689">
    <property type="entry name" value="Homeodomain-like"/>
    <property type="match status" value="1"/>
</dbReference>
<keyword evidence="5" id="KW-0805">Transcription regulation</keyword>
<dbReference type="InterPro" id="IPR025944">
    <property type="entry name" value="Sigma_54_int_dom_CS"/>
</dbReference>
<dbReference type="GO" id="GO:0005524">
    <property type="term" value="F:ATP binding"/>
    <property type="evidence" value="ECO:0007669"/>
    <property type="project" value="UniProtKB-KW"/>
</dbReference>
<dbReference type="SUPFAM" id="SSF52172">
    <property type="entry name" value="CheY-like"/>
    <property type="match status" value="1"/>
</dbReference>
<dbReference type="PROSITE" id="PS50110">
    <property type="entry name" value="RESPONSE_REGULATORY"/>
    <property type="match status" value="1"/>
</dbReference>
<dbReference type="PANTHER" id="PTHR32071:SF57">
    <property type="entry name" value="C4-DICARBOXYLATE TRANSPORT TRANSCRIPTIONAL REGULATORY PROTEIN DCTD"/>
    <property type="match status" value="1"/>
</dbReference>
<evidence type="ECO:0000256" key="7">
    <source>
        <dbReference type="ARBA" id="ARBA00023163"/>
    </source>
</evidence>
<dbReference type="GO" id="GO:0043565">
    <property type="term" value="F:sequence-specific DNA binding"/>
    <property type="evidence" value="ECO:0007669"/>
    <property type="project" value="InterPro"/>
</dbReference>
<evidence type="ECO:0000256" key="5">
    <source>
        <dbReference type="ARBA" id="ARBA00023015"/>
    </source>
</evidence>
<dbReference type="PROSITE" id="PS00676">
    <property type="entry name" value="SIGMA54_INTERACT_2"/>
    <property type="match status" value="1"/>
</dbReference>
<dbReference type="SMART" id="SM00382">
    <property type="entry name" value="AAA"/>
    <property type="match status" value="1"/>
</dbReference>
<keyword evidence="12" id="KW-1185">Reference proteome</keyword>
<dbReference type="PROSITE" id="PS50045">
    <property type="entry name" value="SIGMA54_INTERACT_4"/>
    <property type="match status" value="1"/>
</dbReference>
<evidence type="ECO:0000256" key="6">
    <source>
        <dbReference type="ARBA" id="ARBA00023125"/>
    </source>
</evidence>
<dbReference type="GO" id="GO:0000160">
    <property type="term" value="P:phosphorelay signal transduction system"/>
    <property type="evidence" value="ECO:0007669"/>
    <property type="project" value="UniProtKB-KW"/>
</dbReference>
<dbReference type="InterPro" id="IPR009057">
    <property type="entry name" value="Homeodomain-like_sf"/>
</dbReference>
<dbReference type="Pfam" id="PF00072">
    <property type="entry name" value="Response_reg"/>
    <property type="match status" value="1"/>
</dbReference>
<dbReference type="RefSeq" id="WP_182808885.1">
    <property type="nucleotide sequence ID" value="NZ_JACJFM010000012.1"/>
</dbReference>
<keyword evidence="4" id="KW-0902">Two-component regulatory system</keyword>
<dbReference type="Pfam" id="PF00158">
    <property type="entry name" value="Sigma54_activat"/>
    <property type="match status" value="1"/>
</dbReference>
<dbReference type="PANTHER" id="PTHR32071">
    <property type="entry name" value="TRANSCRIPTIONAL REGULATORY PROTEIN"/>
    <property type="match status" value="1"/>
</dbReference>
<dbReference type="CDD" id="cd00009">
    <property type="entry name" value="AAA"/>
    <property type="match status" value="1"/>
</dbReference>
<feature type="domain" description="Sigma-54 factor interaction" evidence="9">
    <location>
        <begin position="160"/>
        <end position="386"/>
    </location>
</feature>
<dbReference type="SUPFAM" id="SSF52540">
    <property type="entry name" value="P-loop containing nucleoside triphosphate hydrolases"/>
    <property type="match status" value="1"/>
</dbReference>
<feature type="domain" description="Response regulatory" evidence="10">
    <location>
        <begin position="20"/>
        <end position="134"/>
    </location>
</feature>
<comment type="caution">
    <text evidence="11">The sequence shown here is derived from an EMBL/GenBank/DDBJ whole genome shotgun (WGS) entry which is preliminary data.</text>
</comment>
<evidence type="ECO:0000313" key="11">
    <source>
        <dbReference type="EMBL" id="MBB1487099.1"/>
    </source>
</evidence>
<keyword evidence="3" id="KW-0067">ATP-binding</keyword>
<evidence type="ECO:0000256" key="2">
    <source>
        <dbReference type="ARBA" id="ARBA00022741"/>
    </source>
</evidence>
<sequence length="471" mass="53256">MTQSQPRSTSQQNTHHSRGTVLLVDDEALVRQSTEKWLQMSGFDVIVCDSARNALQHICPEFTGIVVTDVRMPDMDGLTLMDQLLQQIPELPVVLVTGHGDVDMALNAMRKGAYDFIEKPFNPERLVETLQRACDKRRLMLENLRLQQHLSDSTGIDKRLLGISAPAQHLKQELLTLANLNTNVIIYGETGVGKEVAAQCLHEYSSRSKEKFVPINCGAIPESLIESELFGHEAGAFTGASKRRVGKFEYASGGTLFLDEIESMPLNLQIRLLRALQEGLIERLGGNKPIPVDLRIIAASKSNLKNDDNFRQDLFYRLNVTQLHIPPLRDRQEDIPLLFEHYIHQTAADHGREARPLPEQEVRNLQRYPWPGNIRELKNVAMRYALDLRLSVASILFPDEQPMQASELKTDPSQPLAVQVAAFEAEVIRRSLARHNGNIKAVLEILDLPRRTLNQKMARYGIRREEFTGED</sequence>
<evidence type="ECO:0000259" key="9">
    <source>
        <dbReference type="PROSITE" id="PS50045"/>
    </source>
</evidence>
<evidence type="ECO:0000259" key="10">
    <source>
        <dbReference type="PROSITE" id="PS50110"/>
    </source>
</evidence>
<keyword evidence="6" id="KW-0238">DNA-binding</keyword>
<dbReference type="Gene3D" id="3.40.50.2300">
    <property type="match status" value="1"/>
</dbReference>
<evidence type="ECO:0000313" key="12">
    <source>
        <dbReference type="Proteomes" id="UP000565262"/>
    </source>
</evidence>
<evidence type="ECO:0000256" key="4">
    <source>
        <dbReference type="ARBA" id="ARBA00023012"/>
    </source>
</evidence>
<dbReference type="InterPro" id="IPR025943">
    <property type="entry name" value="Sigma_54_int_dom_ATP-bd_2"/>
</dbReference>
<dbReference type="Proteomes" id="UP000565262">
    <property type="component" value="Unassembled WGS sequence"/>
</dbReference>
<organism evidence="11 12">
    <name type="scientific">Oceanospirillum sediminis</name>
    <dbReference type="NCBI Taxonomy" id="2760088"/>
    <lineage>
        <taxon>Bacteria</taxon>
        <taxon>Pseudomonadati</taxon>
        <taxon>Pseudomonadota</taxon>
        <taxon>Gammaproteobacteria</taxon>
        <taxon>Oceanospirillales</taxon>
        <taxon>Oceanospirillaceae</taxon>
        <taxon>Oceanospirillum</taxon>
    </lineage>
</organism>
<dbReference type="InterPro" id="IPR011006">
    <property type="entry name" value="CheY-like_superfamily"/>
</dbReference>
<dbReference type="EMBL" id="JACJFM010000012">
    <property type="protein sequence ID" value="MBB1487099.1"/>
    <property type="molecule type" value="Genomic_DNA"/>
</dbReference>
<dbReference type="PROSITE" id="PS00688">
    <property type="entry name" value="SIGMA54_INTERACT_3"/>
    <property type="match status" value="1"/>
</dbReference>
<keyword evidence="7" id="KW-0804">Transcription</keyword>
<keyword evidence="1 8" id="KW-0597">Phosphoprotein</keyword>
<dbReference type="Pfam" id="PF02954">
    <property type="entry name" value="HTH_8"/>
    <property type="match status" value="1"/>
</dbReference>
<dbReference type="Gene3D" id="3.40.50.300">
    <property type="entry name" value="P-loop containing nucleotide triphosphate hydrolases"/>
    <property type="match status" value="1"/>
</dbReference>
<dbReference type="FunFam" id="3.40.50.2300:FF:000018">
    <property type="entry name" value="DNA-binding transcriptional regulator NtrC"/>
    <property type="match status" value="1"/>
</dbReference>
<dbReference type="InterPro" id="IPR027417">
    <property type="entry name" value="P-loop_NTPase"/>
</dbReference>
<accession>A0A839IRH5</accession>
<dbReference type="InterPro" id="IPR058031">
    <property type="entry name" value="AAA_lid_NorR"/>
</dbReference>
<name>A0A839IRH5_9GAMM</name>